<evidence type="ECO:0000259" key="1">
    <source>
        <dbReference type="Pfam" id="PF13191"/>
    </source>
</evidence>
<comment type="caution">
    <text evidence="2">The sequence shown here is derived from an EMBL/GenBank/DDBJ whole genome shotgun (WGS) entry which is preliminary data.</text>
</comment>
<protein>
    <recommendedName>
        <fullName evidence="1">Orc1-like AAA ATPase domain-containing protein</fullName>
    </recommendedName>
</protein>
<dbReference type="PANTHER" id="PTHR43642:SF1">
    <property type="entry name" value="HYBRID SIGNAL TRANSDUCTION HISTIDINE KINASE G"/>
    <property type="match status" value="1"/>
</dbReference>
<dbReference type="Pfam" id="PF13191">
    <property type="entry name" value="AAA_16"/>
    <property type="match status" value="1"/>
</dbReference>
<dbReference type="PANTHER" id="PTHR43642">
    <property type="entry name" value="HYBRID SIGNAL TRANSDUCTION HISTIDINE KINASE G"/>
    <property type="match status" value="1"/>
</dbReference>
<dbReference type="InterPro" id="IPR041664">
    <property type="entry name" value="AAA_16"/>
</dbReference>
<reference evidence="3" key="1">
    <citation type="journal article" date="2019" name="Int. J. Syst. Evol. Microbiol.">
        <title>The Global Catalogue of Microorganisms (GCM) 10K type strain sequencing project: providing services to taxonomists for standard genome sequencing and annotation.</title>
        <authorList>
            <consortium name="The Broad Institute Genomics Platform"/>
            <consortium name="The Broad Institute Genome Sequencing Center for Infectious Disease"/>
            <person name="Wu L."/>
            <person name="Ma J."/>
        </authorList>
    </citation>
    <scope>NUCLEOTIDE SEQUENCE [LARGE SCALE GENOMIC DNA]</scope>
    <source>
        <strain evidence="3">JCM 30331</strain>
    </source>
</reference>
<organism evidence="2 3">
    <name type="scientific">Deinococcus malanensis</name>
    <dbReference type="NCBI Taxonomy" id="1706855"/>
    <lineage>
        <taxon>Bacteria</taxon>
        <taxon>Thermotogati</taxon>
        <taxon>Deinococcota</taxon>
        <taxon>Deinococci</taxon>
        <taxon>Deinococcales</taxon>
        <taxon>Deinococcaceae</taxon>
        <taxon>Deinococcus</taxon>
    </lineage>
</organism>
<sequence>MVIERAPFLAELIRLLGEATAGPGRLVFVGGEAGAGKTTLIETFSRDLGERVRVAIGACDPLSTPRPLGPLLDMAGALGGLDALPEGSGSRDELFRALLAKFGGGAPPTVVVFEDVHWADEATIDLLRFLGRRMGASRGLLIATYRDDEVGTRHPLRVLLGDLATLGAVRRMSLPLLPASAVAQLSEGSGLDVVTLHRQTGGNPFFVTEILAAGGEAIPATVRDVVLARAA</sequence>
<dbReference type="InterPro" id="IPR053159">
    <property type="entry name" value="Hybrid_Histidine_Kinase"/>
</dbReference>
<dbReference type="RefSeq" id="WP_189011898.1">
    <property type="nucleotide sequence ID" value="NZ_BMPP01000029.1"/>
</dbReference>
<proteinExistence type="predicted"/>
<evidence type="ECO:0000313" key="3">
    <source>
        <dbReference type="Proteomes" id="UP000647587"/>
    </source>
</evidence>
<dbReference type="SUPFAM" id="SSF52540">
    <property type="entry name" value="P-loop containing nucleoside triphosphate hydrolases"/>
    <property type="match status" value="1"/>
</dbReference>
<dbReference type="EMBL" id="BMPP01000029">
    <property type="protein sequence ID" value="GGK41952.1"/>
    <property type="molecule type" value="Genomic_DNA"/>
</dbReference>
<keyword evidence="3" id="KW-1185">Reference proteome</keyword>
<evidence type="ECO:0000313" key="2">
    <source>
        <dbReference type="EMBL" id="GGK41952.1"/>
    </source>
</evidence>
<dbReference type="Proteomes" id="UP000647587">
    <property type="component" value="Unassembled WGS sequence"/>
</dbReference>
<feature type="domain" description="Orc1-like AAA ATPase" evidence="1">
    <location>
        <begin position="4"/>
        <end position="141"/>
    </location>
</feature>
<dbReference type="Gene3D" id="3.40.50.300">
    <property type="entry name" value="P-loop containing nucleotide triphosphate hydrolases"/>
    <property type="match status" value="1"/>
</dbReference>
<dbReference type="InterPro" id="IPR027417">
    <property type="entry name" value="P-loop_NTPase"/>
</dbReference>
<name>A0ABQ2F267_9DEIO</name>
<accession>A0ABQ2F267</accession>
<gene>
    <name evidence="2" type="ORF">GCM10008955_39680</name>
</gene>